<evidence type="ECO:0000313" key="1">
    <source>
        <dbReference type="EMBL" id="MED6119635.1"/>
    </source>
</evidence>
<gene>
    <name evidence="1" type="ORF">PIB30_013267</name>
</gene>
<organism evidence="1 2">
    <name type="scientific">Stylosanthes scabra</name>
    <dbReference type="NCBI Taxonomy" id="79078"/>
    <lineage>
        <taxon>Eukaryota</taxon>
        <taxon>Viridiplantae</taxon>
        <taxon>Streptophyta</taxon>
        <taxon>Embryophyta</taxon>
        <taxon>Tracheophyta</taxon>
        <taxon>Spermatophyta</taxon>
        <taxon>Magnoliopsida</taxon>
        <taxon>eudicotyledons</taxon>
        <taxon>Gunneridae</taxon>
        <taxon>Pentapetalae</taxon>
        <taxon>rosids</taxon>
        <taxon>fabids</taxon>
        <taxon>Fabales</taxon>
        <taxon>Fabaceae</taxon>
        <taxon>Papilionoideae</taxon>
        <taxon>50 kb inversion clade</taxon>
        <taxon>dalbergioids sensu lato</taxon>
        <taxon>Dalbergieae</taxon>
        <taxon>Pterocarpus clade</taxon>
        <taxon>Stylosanthes</taxon>
    </lineage>
</organism>
<protein>
    <submittedName>
        <fullName evidence="1">Uncharacterized protein</fullName>
    </submittedName>
</protein>
<sequence>MAHGPDTTSTSSPSSSLSLKFHLSTLPLVTPSSHFKATTTPPPWGKINKRNYNQLLLLVAAELHRKMLMIVAVLVARHGIKELVVNMVATMSMVSILWLNEE</sequence>
<accession>A0ABU6R5D7</accession>
<proteinExistence type="predicted"/>
<comment type="caution">
    <text evidence="1">The sequence shown here is derived from an EMBL/GenBank/DDBJ whole genome shotgun (WGS) entry which is preliminary data.</text>
</comment>
<evidence type="ECO:0000313" key="2">
    <source>
        <dbReference type="Proteomes" id="UP001341840"/>
    </source>
</evidence>
<name>A0ABU6R5D7_9FABA</name>
<dbReference type="Proteomes" id="UP001341840">
    <property type="component" value="Unassembled WGS sequence"/>
</dbReference>
<reference evidence="1 2" key="1">
    <citation type="journal article" date="2023" name="Plants (Basel)">
        <title>Bridging the Gap: Combining Genomics and Transcriptomics Approaches to Understand Stylosanthes scabra, an Orphan Legume from the Brazilian Caatinga.</title>
        <authorList>
            <person name="Ferreira-Neto J.R.C."/>
            <person name="da Silva M.D."/>
            <person name="Binneck E."/>
            <person name="de Melo N.F."/>
            <person name="da Silva R.H."/>
            <person name="de Melo A.L.T.M."/>
            <person name="Pandolfi V."/>
            <person name="Bustamante F.O."/>
            <person name="Brasileiro-Vidal A.C."/>
            <person name="Benko-Iseppon A.M."/>
        </authorList>
    </citation>
    <scope>NUCLEOTIDE SEQUENCE [LARGE SCALE GENOMIC DNA]</scope>
    <source>
        <tissue evidence="1">Leaves</tissue>
    </source>
</reference>
<dbReference type="EMBL" id="JASCZI010030242">
    <property type="protein sequence ID" value="MED6119635.1"/>
    <property type="molecule type" value="Genomic_DNA"/>
</dbReference>
<keyword evidence="2" id="KW-1185">Reference proteome</keyword>